<dbReference type="Pfam" id="PF17946">
    <property type="entry name" value="RecC_C"/>
    <property type="match status" value="1"/>
</dbReference>
<dbReference type="Gene3D" id="3.40.50.10930">
    <property type="match status" value="1"/>
</dbReference>
<evidence type="ECO:0000256" key="7">
    <source>
        <dbReference type="ARBA" id="ARBA00022840"/>
    </source>
</evidence>
<evidence type="ECO:0000256" key="4">
    <source>
        <dbReference type="ARBA" id="ARBA00022801"/>
    </source>
</evidence>
<comment type="miscellaneous">
    <text evidence="10">In the RecBCD complex, RecB has a slow 3'-5' helicase, an exonuclease activity and loads RecA onto ssDNA, RecD has a fast 5'-3' helicase activity, while RecC stimulates the ATPase and processivity of the RecB helicase and contributes to recognition of the Chi site.</text>
</comment>
<dbReference type="GO" id="GO:0009338">
    <property type="term" value="C:exodeoxyribonuclease V complex"/>
    <property type="evidence" value="ECO:0007669"/>
    <property type="project" value="InterPro"/>
</dbReference>
<dbReference type="GO" id="GO:0003678">
    <property type="term" value="F:DNA helicase activity"/>
    <property type="evidence" value="ECO:0007669"/>
    <property type="project" value="UniProtKB-UniRule"/>
</dbReference>
<evidence type="ECO:0000256" key="10">
    <source>
        <dbReference type="HAMAP-Rule" id="MF_01486"/>
    </source>
</evidence>
<proteinExistence type="inferred from homology"/>
<dbReference type="SUPFAM" id="SSF52980">
    <property type="entry name" value="Restriction endonuclease-like"/>
    <property type="match status" value="1"/>
</dbReference>
<dbReference type="InterPro" id="IPR006697">
    <property type="entry name" value="RecC"/>
</dbReference>
<keyword evidence="3 10" id="KW-0227">DNA damage</keyword>
<dbReference type="GO" id="GO:0008854">
    <property type="term" value="F:exodeoxyribonuclease V activity"/>
    <property type="evidence" value="ECO:0007669"/>
    <property type="project" value="InterPro"/>
</dbReference>
<feature type="domain" description="RecC C-terminal" evidence="11">
    <location>
        <begin position="797"/>
        <end position="1020"/>
    </location>
</feature>
<organism evidence="12 13">
    <name type="scientific">Salinimonas iocasae</name>
    <dbReference type="NCBI Taxonomy" id="2572577"/>
    <lineage>
        <taxon>Bacteria</taxon>
        <taxon>Pseudomonadati</taxon>
        <taxon>Pseudomonadota</taxon>
        <taxon>Gammaproteobacteria</taxon>
        <taxon>Alteromonadales</taxon>
        <taxon>Alteromonadaceae</taxon>
        <taxon>Alteromonas/Salinimonas group</taxon>
        <taxon>Salinimonas</taxon>
    </lineage>
</organism>
<dbReference type="Gene3D" id="1.10.10.160">
    <property type="match status" value="1"/>
</dbReference>
<comment type="function">
    <text evidence="10">A helicase/nuclease that prepares dsDNA breaks (DSB) for recombinational DNA repair. Binds to DSBs and unwinds DNA via a highly rapid and processive ATP-dependent bidirectional helicase activity. Unwinds dsDNA until it encounters a Chi (crossover hotspot instigator) sequence from the 3' direction. Cuts ssDNA a few nucleotides 3' to the Chi site. The properties and activities of the enzyme are changed at Chi. The Chi-altered holoenzyme produces a long 3'-ssDNA overhang and facilitates RecA-binding to the ssDNA for homologous DNA recombination and repair. Holoenzyme degrades any linearized DNA that is unable to undergo homologous recombination. In the holoenzyme this subunit recognizes the wild-type Chi sequence, and when added to isolated RecB increases its ATP-dependent helicase processivity.</text>
</comment>
<evidence type="ECO:0000256" key="6">
    <source>
        <dbReference type="ARBA" id="ARBA00022839"/>
    </source>
</evidence>
<evidence type="ECO:0000256" key="3">
    <source>
        <dbReference type="ARBA" id="ARBA00022763"/>
    </source>
</evidence>
<sequence>MLALYPSNKLEHLSYLLGALLKQQPGSVLQPETILVESPGMQHWLNMQLASEQGIAMNFAFPLPTRFMWNTARTVLGEDKVPQQSAYRREVLVWRIDRLIQSDAFCHQSVTAPVCQYWQTAGTQEEQSVRRLQFAVALADVLEQYQLYRPQWLFNWEAGAVNLEGSEDEAWQALIWRMLVEEIPLHPARLHQQAVNKLSEEGCSDLPSRIIVFAINTMAPQLVEFFDALARHTDIHIFHLNPSVSYWGDVKSDRERALTLRQQGIAAWRENTLDNPLLGNLGQQGRDLFNLLTELDTFEVAAFDTSAPEEHSKSSSLLNQVQQDILHGCHPSREFSTDPDDHSVMVVNTHSALREVQGLHDNLLYLMQSNPEIKPSDIVVMCPAIEDYAPLIDAVFHRVGTAAPQRQEPPRIVCSIADRTPLDADPLVAAFISLLSLPDSRFEVTKIMDYLRLDAIRAKFSIEADDLTVMQFWLEQAHVHWGVDASHKQSVSDNADAQPMFSWYWGLERLLVGMALNDTPTLTGELLSVPDVEGQQSVILGKLIALVERLRYFAGALTQHRTADEWHLFLTELRQACFMPAAEQADSWETIGKATSDVAAHCREAKYEETLSLRQIRDMLVRRFSSPDAGNHFLTGQVTFCSMLPMRSIPFKVVCVLGLNDGEFPRQSTPVSIDLMAEAPRKRGDRSRRLEDRYLFLEAVISAREHLYLSYQANSAQDNSERQPSLVLQELLRILQAEYGFTDNHLHKLSLHPFSVSRFGEPRPGFEKGWFRLANAIAMRHEQVREPVAPLQEAEIPEQVDVATLARSLCQPLRHFARHQLGLNLDSGDPALDDSEPFTDNPLTRYKVLSELTEKQITHASTAQIKQMARLSGELPSTPLTTDLLDNWEQGAQALSDAIDLSAATEQKLQLSCNGITVTAQVLVMSDKLVLWHSGSQNTKRKLEQLLSLLVCCAHGSELPLEVYFINWVKGAPVPRKAIIAPVEPQAASQMLTRFTELYVQIHREPVPCYADVALTLLKKAKEQSLVQWQHSDDATYEWQKLWQGSMAAPGIKDDYYARWFFPDGISLDALPLETMDTLFRPLSENYKEKKV</sequence>
<dbReference type="InterPro" id="IPR027417">
    <property type="entry name" value="P-loop_NTPase"/>
</dbReference>
<evidence type="ECO:0000313" key="12">
    <source>
        <dbReference type="EMBL" id="QCZ93234.1"/>
    </source>
</evidence>
<dbReference type="Gene3D" id="1.10.10.990">
    <property type="match status" value="1"/>
</dbReference>
<dbReference type="AlphaFoldDB" id="A0A5B7YCA3"/>
<dbReference type="InterPro" id="IPR041500">
    <property type="entry name" value="RecC_C"/>
</dbReference>
<dbReference type="Pfam" id="PF04257">
    <property type="entry name" value="Exonuc_V_gamma"/>
    <property type="match status" value="1"/>
</dbReference>
<dbReference type="KEGG" id="salk:FBQ74_06920"/>
<evidence type="ECO:0000256" key="8">
    <source>
        <dbReference type="ARBA" id="ARBA00023125"/>
    </source>
</evidence>
<dbReference type="InterPro" id="IPR013986">
    <property type="entry name" value="DExx_box_DNA_helicase_dom_sf"/>
</dbReference>
<dbReference type="OrthoDB" id="9762834at2"/>
<dbReference type="HAMAP" id="MF_01486">
    <property type="entry name" value="RecC"/>
    <property type="match status" value="1"/>
</dbReference>
<evidence type="ECO:0000256" key="2">
    <source>
        <dbReference type="ARBA" id="ARBA00022741"/>
    </source>
</evidence>
<dbReference type="PANTHER" id="PTHR30591">
    <property type="entry name" value="RECBCD ENZYME SUBUNIT RECC"/>
    <property type="match status" value="1"/>
</dbReference>
<dbReference type="Proteomes" id="UP000304912">
    <property type="component" value="Chromosome"/>
</dbReference>
<dbReference type="GO" id="GO:0003677">
    <property type="term" value="F:DNA binding"/>
    <property type="evidence" value="ECO:0007669"/>
    <property type="project" value="UniProtKB-UniRule"/>
</dbReference>
<dbReference type="GO" id="GO:0005524">
    <property type="term" value="F:ATP binding"/>
    <property type="evidence" value="ECO:0007669"/>
    <property type="project" value="UniProtKB-UniRule"/>
</dbReference>
<protein>
    <recommendedName>
        <fullName evidence="10">RecBCD enzyme subunit RecC</fullName>
    </recommendedName>
    <alternativeName>
        <fullName evidence="10">Exonuclease V subunit RecC</fullName>
        <shortName evidence="10">ExoV subunit RecC</shortName>
    </alternativeName>
    <alternativeName>
        <fullName evidence="10">Helicase/nuclease RecBCD subunit RecC</fullName>
    </alternativeName>
</protein>
<keyword evidence="13" id="KW-1185">Reference proteome</keyword>
<dbReference type="InterPro" id="IPR011335">
    <property type="entry name" value="Restrct_endonuc-II-like"/>
</dbReference>
<gene>
    <name evidence="10 12" type="primary">recC</name>
    <name evidence="12" type="ORF">FBQ74_06920</name>
</gene>
<dbReference type="GO" id="GO:0000724">
    <property type="term" value="P:double-strand break repair via homologous recombination"/>
    <property type="evidence" value="ECO:0007669"/>
    <property type="project" value="UniProtKB-UniRule"/>
</dbReference>
<accession>A0A5B7YCA3</accession>
<reference evidence="12 13" key="1">
    <citation type="submission" date="2019-04" db="EMBL/GenBank/DDBJ databases">
        <title>Salinimonas iocasae sp. nov., a halophilic bacterium isolated from the outer tube casing of tubeworms in Okinawa Trough.</title>
        <authorList>
            <person name="Zhang H."/>
            <person name="Wang H."/>
            <person name="Li C."/>
        </authorList>
    </citation>
    <scope>NUCLEOTIDE SEQUENCE [LARGE SCALE GENOMIC DNA]</scope>
    <source>
        <strain evidence="12 13">KX18D6</strain>
    </source>
</reference>
<dbReference type="PANTHER" id="PTHR30591:SF1">
    <property type="entry name" value="RECBCD ENZYME SUBUNIT RECC"/>
    <property type="match status" value="1"/>
</dbReference>
<dbReference type="Gene3D" id="3.40.50.300">
    <property type="entry name" value="P-loop containing nucleotide triphosphate hydrolases"/>
    <property type="match status" value="2"/>
</dbReference>
<evidence type="ECO:0000256" key="9">
    <source>
        <dbReference type="ARBA" id="ARBA00023204"/>
    </source>
</evidence>
<keyword evidence="8 10" id="KW-0238">DNA-binding</keyword>
<keyword evidence="6 10" id="KW-0269">Exonuclease</keyword>
<keyword evidence="5 10" id="KW-0347">Helicase</keyword>
<keyword evidence="7 10" id="KW-0067">ATP-binding</keyword>
<keyword evidence="2 10" id="KW-0547">Nucleotide-binding</keyword>
<evidence type="ECO:0000256" key="1">
    <source>
        <dbReference type="ARBA" id="ARBA00022722"/>
    </source>
</evidence>
<evidence type="ECO:0000259" key="11">
    <source>
        <dbReference type="Pfam" id="PF17946"/>
    </source>
</evidence>
<name>A0A5B7YCA3_9ALTE</name>
<comment type="subunit">
    <text evidence="10">Heterotrimer of RecB, RecC and RecD. All subunits contribute to DNA-binding.</text>
</comment>
<keyword evidence="4 10" id="KW-0378">Hydrolase</keyword>
<dbReference type="EMBL" id="CP039852">
    <property type="protein sequence ID" value="QCZ93234.1"/>
    <property type="molecule type" value="Genomic_DNA"/>
</dbReference>
<dbReference type="NCBIfam" id="TIGR01450">
    <property type="entry name" value="recC"/>
    <property type="match status" value="1"/>
</dbReference>
<evidence type="ECO:0000313" key="13">
    <source>
        <dbReference type="Proteomes" id="UP000304912"/>
    </source>
</evidence>
<keyword evidence="9 10" id="KW-0234">DNA repair</keyword>
<dbReference type="SUPFAM" id="SSF52540">
    <property type="entry name" value="P-loop containing nucleoside triphosphate hydrolases"/>
    <property type="match status" value="2"/>
</dbReference>
<dbReference type="RefSeq" id="WP_139755980.1">
    <property type="nucleotide sequence ID" value="NZ_CP039852.1"/>
</dbReference>
<keyword evidence="1 10" id="KW-0540">Nuclease</keyword>
<comment type="similarity">
    <text evidence="10">Belongs to the RecC family.</text>
</comment>
<evidence type="ECO:0000256" key="5">
    <source>
        <dbReference type="ARBA" id="ARBA00022806"/>
    </source>
</evidence>
<dbReference type="PIRSF" id="PIRSF000980">
    <property type="entry name" value="RecC"/>
    <property type="match status" value="1"/>
</dbReference>